<evidence type="ECO:0000256" key="3">
    <source>
        <dbReference type="RuleBase" id="RU361153"/>
    </source>
</evidence>
<dbReference type="PANTHER" id="PTHR12631">
    <property type="entry name" value="ALPHA-L-IDURONIDASE"/>
    <property type="match status" value="1"/>
</dbReference>
<organism evidence="5 6">
    <name type="scientific">Limisphaera ngatamarikiensis</name>
    <dbReference type="NCBI Taxonomy" id="1324935"/>
    <lineage>
        <taxon>Bacteria</taxon>
        <taxon>Pseudomonadati</taxon>
        <taxon>Verrucomicrobiota</taxon>
        <taxon>Verrucomicrobiia</taxon>
        <taxon>Limisphaerales</taxon>
        <taxon>Limisphaeraceae</taxon>
        <taxon>Limisphaera</taxon>
    </lineage>
</organism>
<evidence type="ECO:0000256" key="2">
    <source>
        <dbReference type="ARBA" id="ARBA00023295"/>
    </source>
</evidence>
<evidence type="ECO:0000256" key="1">
    <source>
        <dbReference type="ARBA" id="ARBA00022801"/>
    </source>
</evidence>
<keyword evidence="1 3" id="KW-0378">Hydrolase</keyword>
<reference evidence="5 6" key="1">
    <citation type="submission" date="2020-02" db="EMBL/GenBank/DDBJ databases">
        <title>Draft genome sequence of Limisphaera ngatamarikiensis NGM72.4T, a thermophilic Verrucomicrobia grouped in subdivision 3.</title>
        <authorList>
            <person name="Carere C.R."/>
            <person name="Steen J."/>
            <person name="Hugenholtz P."/>
            <person name="Stott M.B."/>
        </authorList>
    </citation>
    <scope>NUCLEOTIDE SEQUENCE [LARGE SCALE GENOMIC DNA]</scope>
    <source>
        <strain evidence="5 6">NGM72.4</strain>
    </source>
</reference>
<comment type="similarity">
    <text evidence="3">Belongs to the glycosyl hydrolase 5 (cellulase A) family.</text>
</comment>
<dbReference type="Pfam" id="PF00150">
    <property type="entry name" value="Cellulase"/>
    <property type="match status" value="1"/>
</dbReference>
<accession>A0A6M1RNP7</accession>
<dbReference type="EMBL" id="JAAKYA010000048">
    <property type="protein sequence ID" value="NGO39179.1"/>
    <property type="molecule type" value="Genomic_DNA"/>
</dbReference>
<dbReference type="PANTHER" id="PTHR12631:SF10">
    <property type="entry name" value="BETA-XYLOSIDASE-LIKE PROTEIN-RELATED"/>
    <property type="match status" value="1"/>
</dbReference>
<dbReference type="InterPro" id="IPR017853">
    <property type="entry name" value="GH"/>
</dbReference>
<dbReference type="AlphaFoldDB" id="A0A6M1RNP7"/>
<evidence type="ECO:0000259" key="4">
    <source>
        <dbReference type="Pfam" id="PF00150"/>
    </source>
</evidence>
<evidence type="ECO:0000313" key="5">
    <source>
        <dbReference type="EMBL" id="NGO39179.1"/>
    </source>
</evidence>
<dbReference type="SUPFAM" id="SSF51445">
    <property type="entry name" value="(Trans)glycosidases"/>
    <property type="match status" value="1"/>
</dbReference>
<dbReference type="InterPro" id="IPR001547">
    <property type="entry name" value="Glyco_hydro_5"/>
</dbReference>
<dbReference type="RefSeq" id="WP_165107042.1">
    <property type="nucleotide sequence ID" value="NZ_JAAKYA010000048.1"/>
</dbReference>
<keyword evidence="6" id="KW-1185">Reference proteome</keyword>
<protein>
    <submittedName>
        <fullName evidence="5">Cellulase family glycosylhydrolase</fullName>
    </submittedName>
</protein>
<dbReference type="GO" id="GO:0004553">
    <property type="term" value="F:hydrolase activity, hydrolyzing O-glycosyl compounds"/>
    <property type="evidence" value="ECO:0007669"/>
    <property type="project" value="InterPro"/>
</dbReference>
<dbReference type="Gene3D" id="3.20.20.80">
    <property type="entry name" value="Glycosidases"/>
    <property type="match status" value="1"/>
</dbReference>
<gene>
    <name evidence="5" type="ORF">G4L39_07180</name>
</gene>
<proteinExistence type="inferred from homology"/>
<dbReference type="Proteomes" id="UP000477311">
    <property type="component" value="Unassembled WGS sequence"/>
</dbReference>
<dbReference type="InterPro" id="IPR051923">
    <property type="entry name" value="Glycosyl_Hydrolase_39"/>
</dbReference>
<sequence>MKARLLRGVILLALIDPAFSQLPPLRIPEGIGVNIHFVTGHEADLDMIAAAGFRWVRMDFTWEAIERRRGEYDWSGYDELTRNLEKRGLRALYILDYSNRLYEDMVQTTNPITGRPEETTASPRKPESVEAFARWAGAAAARYAGRGVVWEIWNEPNIFFWRPRPNVEEYVRLARATVESVRRADPRAVIIAPGISGFDPPFMERFLASGILGGLDGVSVHPYRFRRPPETAAVDYQRLREQVDRHAPADRAGRVPIVSSEWGWSTDGKDVSLETQAAYLVRQQLFHLFVGVPLSIWYDWKNDGRDPQEREHNFGVVDADLKPKPAYHAMRTLARELAGYSVERRHSVGRESDWVLVLRDGRGRVKLAAWTLEEPHEVRLNVDGPVPADGWRVVRGDGRVERVAGSGDTLVLELRELPQYVELGTARPRP</sequence>
<name>A0A6M1RNP7_9BACT</name>
<feature type="domain" description="Glycoside hydrolase family 5" evidence="4">
    <location>
        <begin position="40"/>
        <end position="271"/>
    </location>
</feature>
<evidence type="ECO:0000313" key="6">
    <source>
        <dbReference type="Proteomes" id="UP000477311"/>
    </source>
</evidence>
<comment type="caution">
    <text evidence="5">The sequence shown here is derived from an EMBL/GenBank/DDBJ whole genome shotgun (WGS) entry which is preliminary data.</text>
</comment>
<dbReference type="GO" id="GO:0000272">
    <property type="term" value="P:polysaccharide catabolic process"/>
    <property type="evidence" value="ECO:0007669"/>
    <property type="project" value="InterPro"/>
</dbReference>
<keyword evidence="2 3" id="KW-0326">Glycosidase</keyword>